<sequence length="268" mass="29957">MIFRVGSCLIIIPHLALSFAAPVISQRLIAFNGPMPNIISLPYGRCPPLHVQAPTWRHLLKLFARLGATRIEPTVEAMAVNRGELQLRTVIQFVRTHHQSSDWRTVIWLTTDHPVPASLPGAYRYTNGDVNVLPFSYTLSNLPALLRDSADNHMSQAYTVPSTPNIPFPTLPMTFPNLAMYLQAVLDESRRHLGDSSSGVRKLAKMYDACYPPSPHEASLYPPETPNSVGGLFKRVIGRGNRNNKKARGTNEDTFEFITPFRPDEWGT</sequence>
<gene>
    <name evidence="2" type="ORF">BDV98DRAFT_500394</name>
</gene>
<reference evidence="2 3" key="1">
    <citation type="journal article" date="2019" name="Nat. Ecol. Evol.">
        <title>Megaphylogeny resolves global patterns of mushroom evolution.</title>
        <authorList>
            <person name="Varga T."/>
            <person name="Krizsan K."/>
            <person name="Foldi C."/>
            <person name="Dima B."/>
            <person name="Sanchez-Garcia M."/>
            <person name="Sanchez-Ramirez S."/>
            <person name="Szollosi G.J."/>
            <person name="Szarkandi J.G."/>
            <person name="Papp V."/>
            <person name="Albert L."/>
            <person name="Andreopoulos W."/>
            <person name="Angelini C."/>
            <person name="Antonin V."/>
            <person name="Barry K.W."/>
            <person name="Bougher N.L."/>
            <person name="Buchanan P."/>
            <person name="Buyck B."/>
            <person name="Bense V."/>
            <person name="Catcheside P."/>
            <person name="Chovatia M."/>
            <person name="Cooper J."/>
            <person name="Damon W."/>
            <person name="Desjardin D."/>
            <person name="Finy P."/>
            <person name="Geml J."/>
            <person name="Haridas S."/>
            <person name="Hughes K."/>
            <person name="Justo A."/>
            <person name="Karasinski D."/>
            <person name="Kautmanova I."/>
            <person name="Kiss B."/>
            <person name="Kocsube S."/>
            <person name="Kotiranta H."/>
            <person name="LaButti K.M."/>
            <person name="Lechner B.E."/>
            <person name="Liimatainen K."/>
            <person name="Lipzen A."/>
            <person name="Lukacs Z."/>
            <person name="Mihaltcheva S."/>
            <person name="Morgado L.N."/>
            <person name="Niskanen T."/>
            <person name="Noordeloos M.E."/>
            <person name="Ohm R.A."/>
            <person name="Ortiz-Santana B."/>
            <person name="Ovrebo C."/>
            <person name="Racz N."/>
            <person name="Riley R."/>
            <person name="Savchenko A."/>
            <person name="Shiryaev A."/>
            <person name="Soop K."/>
            <person name="Spirin V."/>
            <person name="Szebenyi C."/>
            <person name="Tomsovsky M."/>
            <person name="Tulloss R.E."/>
            <person name="Uehling J."/>
            <person name="Grigoriev I.V."/>
            <person name="Vagvolgyi C."/>
            <person name="Papp T."/>
            <person name="Martin F.M."/>
            <person name="Miettinen O."/>
            <person name="Hibbett D.S."/>
            <person name="Nagy L.G."/>
        </authorList>
    </citation>
    <scope>NUCLEOTIDE SEQUENCE [LARGE SCALE GENOMIC DNA]</scope>
    <source>
        <strain evidence="2 3">CBS 309.79</strain>
    </source>
</reference>
<dbReference type="EMBL" id="ML178816">
    <property type="protein sequence ID" value="TFL05897.1"/>
    <property type="molecule type" value="Genomic_DNA"/>
</dbReference>
<evidence type="ECO:0000313" key="3">
    <source>
        <dbReference type="Proteomes" id="UP000305067"/>
    </source>
</evidence>
<name>A0A5C3QX36_9AGAR</name>
<keyword evidence="1" id="KW-0732">Signal</keyword>
<dbReference type="AlphaFoldDB" id="A0A5C3QX36"/>
<dbReference type="Proteomes" id="UP000305067">
    <property type="component" value="Unassembled WGS sequence"/>
</dbReference>
<protein>
    <submittedName>
        <fullName evidence="2">Uncharacterized protein</fullName>
    </submittedName>
</protein>
<feature type="chain" id="PRO_5022982899" evidence="1">
    <location>
        <begin position="19"/>
        <end position="268"/>
    </location>
</feature>
<feature type="signal peptide" evidence="1">
    <location>
        <begin position="1"/>
        <end position="18"/>
    </location>
</feature>
<proteinExistence type="predicted"/>
<organism evidence="2 3">
    <name type="scientific">Pterulicium gracile</name>
    <dbReference type="NCBI Taxonomy" id="1884261"/>
    <lineage>
        <taxon>Eukaryota</taxon>
        <taxon>Fungi</taxon>
        <taxon>Dikarya</taxon>
        <taxon>Basidiomycota</taxon>
        <taxon>Agaricomycotina</taxon>
        <taxon>Agaricomycetes</taxon>
        <taxon>Agaricomycetidae</taxon>
        <taxon>Agaricales</taxon>
        <taxon>Pleurotineae</taxon>
        <taxon>Pterulaceae</taxon>
        <taxon>Pterulicium</taxon>
    </lineage>
</organism>
<accession>A0A5C3QX36</accession>
<evidence type="ECO:0000313" key="2">
    <source>
        <dbReference type="EMBL" id="TFL05897.1"/>
    </source>
</evidence>
<dbReference type="STRING" id="1884261.A0A5C3QX36"/>
<keyword evidence="3" id="KW-1185">Reference proteome</keyword>
<evidence type="ECO:0000256" key="1">
    <source>
        <dbReference type="SAM" id="SignalP"/>
    </source>
</evidence>
<dbReference type="OrthoDB" id="3269480at2759"/>